<sequence>MAAMNLIARDTHPTVARMLDSYDSPAILVSRDYEILATNDLYRDKFGELDQSDEHPRCYAVSHGYDRPCDEAGETCPLRAATASGNRERVLHIHQTPRGEEHVDVEMLPVFDEAGELEFFIELLRPLRTGSAREPELAMTGSSPAFNEMMGLIARVAPSDVAVLLSGESGAGKELAAHGIHRHSRRAKRHMVTLECAGLTETLFESELFGHVRGAFTGANFHKPGLVEAANGGTLFLDEIGDVPLSLQVKLLRLIETGTYRQVGSTEVRHSDFRLVCATHKNLGQLVEQGLFREDLYYRINVFPIRVPPLRERPEDLQGIARRVLEELGEGRHHHLTQSAADRLREYRFPGNVRELRNILARAMLLANTNVLDRDVIERALTPSRPQFDRAGRPAEAASAVDAIPEDLSLRGAEQRYLLWLLDHFGGSKTQAAQAAGISVRSLYRKLAW</sequence>
<dbReference type="CDD" id="cd00009">
    <property type="entry name" value="AAA"/>
    <property type="match status" value="1"/>
</dbReference>
<organism evidence="7 8">
    <name type="scientific">Pseudohaliea rubra DSM 19751</name>
    <dbReference type="NCBI Taxonomy" id="1265313"/>
    <lineage>
        <taxon>Bacteria</taxon>
        <taxon>Pseudomonadati</taxon>
        <taxon>Pseudomonadota</taxon>
        <taxon>Gammaproteobacteria</taxon>
        <taxon>Cellvibrionales</taxon>
        <taxon>Halieaceae</taxon>
        <taxon>Pseudohaliea</taxon>
    </lineage>
</organism>
<dbReference type="Gene3D" id="3.40.50.300">
    <property type="entry name" value="P-loop containing nucleotide triphosphate hydrolases"/>
    <property type="match status" value="1"/>
</dbReference>
<dbReference type="PROSITE" id="PS50045">
    <property type="entry name" value="SIGMA54_INTERACT_4"/>
    <property type="match status" value="1"/>
</dbReference>
<keyword evidence="1" id="KW-0547">Nucleotide-binding</keyword>
<dbReference type="HOGENOM" id="CLU_000445_8_10_6"/>
<dbReference type="InterPro" id="IPR025944">
    <property type="entry name" value="Sigma_54_int_dom_CS"/>
</dbReference>
<dbReference type="PANTHER" id="PTHR32071">
    <property type="entry name" value="TRANSCRIPTIONAL REGULATORY PROTEIN"/>
    <property type="match status" value="1"/>
</dbReference>
<keyword evidence="2" id="KW-0067">ATP-binding</keyword>
<keyword evidence="4" id="KW-0238">DNA-binding</keyword>
<dbReference type="InterPro" id="IPR025943">
    <property type="entry name" value="Sigma_54_int_dom_ATP-bd_2"/>
</dbReference>
<dbReference type="GO" id="GO:0043565">
    <property type="term" value="F:sequence-specific DNA binding"/>
    <property type="evidence" value="ECO:0007669"/>
    <property type="project" value="InterPro"/>
</dbReference>
<dbReference type="InterPro" id="IPR058031">
    <property type="entry name" value="AAA_lid_NorR"/>
</dbReference>
<dbReference type="STRING" id="1265313.HRUBRA_01909"/>
<dbReference type="PATRIC" id="fig|1265313.6.peg.1888"/>
<evidence type="ECO:0000256" key="5">
    <source>
        <dbReference type="ARBA" id="ARBA00023163"/>
    </source>
</evidence>
<dbReference type="RefSeq" id="WP_201771493.1">
    <property type="nucleotide sequence ID" value="NZ_KN234745.1"/>
</dbReference>
<name>A0A095VQ81_9GAMM</name>
<dbReference type="EMBL" id="AUVB01000054">
    <property type="protein sequence ID" value="KGE03530.1"/>
    <property type="molecule type" value="Genomic_DNA"/>
</dbReference>
<dbReference type="SUPFAM" id="SSF46689">
    <property type="entry name" value="Homeodomain-like"/>
    <property type="match status" value="1"/>
</dbReference>
<evidence type="ECO:0000313" key="7">
    <source>
        <dbReference type="EMBL" id="KGE03530.1"/>
    </source>
</evidence>
<keyword evidence="8" id="KW-1185">Reference proteome</keyword>
<protein>
    <submittedName>
        <fullName evidence="7">Sigma-54 dependent transcriptional regulator</fullName>
    </submittedName>
</protein>
<reference evidence="7 8" key="1">
    <citation type="journal article" date="2014" name="Genome Announc.">
        <title>Genome Sequence of Gammaproteobacterial Pseudohaliea rubra Type Strain DSM 19751, Isolated from Coastal Seawater of the Mediterranean Sea.</title>
        <authorList>
            <person name="Spring S."/>
            <person name="Fiebig A."/>
            <person name="Riedel T."/>
            <person name="Goker M."/>
            <person name="Klenk H.P."/>
        </authorList>
    </citation>
    <scope>NUCLEOTIDE SEQUENCE [LARGE SCALE GENOMIC DNA]</scope>
    <source>
        <strain evidence="7 8">DSM 19751</strain>
    </source>
</reference>
<feature type="domain" description="Sigma-54 factor interaction" evidence="6">
    <location>
        <begin position="139"/>
        <end position="365"/>
    </location>
</feature>
<accession>A0A095VQ81</accession>
<dbReference type="Pfam" id="PF02954">
    <property type="entry name" value="HTH_8"/>
    <property type="match status" value="1"/>
</dbReference>
<dbReference type="Gene3D" id="1.10.10.60">
    <property type="entry name" value="Homeodomain-like"/>
    <property type="match status" value="1"/>
</dbReference>
<comment type="caution">
    <text evidence="7">The sequence shown here is derived from an EMBL/GenBank/DDBJ whole genome shotgun (WGS) entry which is preliminary data.</text>
</comment>
<dbReference type="eggNOG" id="COG3829">
    <property type="taxonomic scope" value="Bacteria"/>
</dbReference>
<dbReference type="InterPro" id="IPR013656">
    <property type="entry name" value="PAS_4"/>
</dbReference>
<evidence type="ECO:0000313" key="8">
    <source>
        <dbReference type="Proteomes" id="UP000029640"/>
    </source>
</evidence>
<gene>
    <name evidence="7" type="ORF">HRUBRA_01909</name>
</gene>
<dbReference type="InterPro" id="IPR009057">
    <property type="entry name" value="Homeodomain-like_sf"/>
</dbReference>
<evidence type="ECO:0000259" key="6">
    <source>
        <dbReference type="PROSITE" id="PS50045"/>
    </source>
</evidence>
<dbReference type="Gene3D" id="1.10.8.60">
    <property type="match status" value="1"/>
</dbReference>
<evidence type="ECO:0000256" key="2">
    <source>
        <dbReference type="ARBA" id="ARBA00022840"/>
    </source>
</evidence>
<evidence type="ECO:0000256" key="4">
    <source>
        <dbReference type="ARBA" id="ARBA00023125"/>
    </source>
</evidence>
<dbReference type="Pfam" id="PF08448">
    <property type="entry name" value="PAS_4"/>
    <property type="match status" value="1"/>
</dbReference>
<dbReference type="InterPro" id="IPR003593">
    <property type="entry name" value="AAA+_ATPase"/>
</dbReference>
<dbReference type="PROSITE" id="PS00676">
    <property type="entry name" value="SIGMA54_INTERACT_2"/>
    <property type="match status" value="1"/>
</dbReference>
<proteinExistence type="predicted"/>
<dbReference type="SMART" id="SM00382">
    <property type="entry name" value="AAA"/>
    <property type="match status" value="1"/>
</dbReference>
<keyword evidence="5" id="KW-0804">Transcription</keyword>
<dbReference type="GO" id="GO:0006355">
    <property type="term" value="P:regulation of DNA-templated transcription"/>
    <property type="evidence" value="ECO:0007669"/>
    <property type="project" value="InterPro"/>
</dbReference>
<evidence type="ECO:0000256" key="3">
    <source>
        <dbReference type="ARBA" id="ARBA00023015"/>
    </source>
</evidence>
<dbReference type="InterPro" id="IPR002078">
    <property type="entry name" value="Sigma_54_int"/>
</dbReference>
<dbReference type="Proteomes" id="UP000029640">
    <property type="component" value="Unassembled WGS sequence"/>
</dbReference>
<dbReference type="InterPro" id="IPR027417">
    <property type="entry name" value="P-loop_NTPase"/>
</dbReference>
<dbReference type="SUPFAM" id="SSF52540">
    <property type="entry name" value="P-loop containing nucleoside triphosphate hydrolases"/>
    <property type="match status" value="1"/>
</dbReference>
<keyword evidence="3" id="KW-0805">Transcription regulation</keyword>
<dbReference type="PROSITE" id="PS00688">
    <property type="entry name" value="SIGMA54_INTERACT_3"/>
    <property type="match status" value="1"/>
</dbReference>
<dbReference type="AlphaFoldDB" id="A0A095VQ81"/>
<dbReference type="Pfam" id="PF25601">
    <property type="entry name" value="AAA_lid_14"/>
    <property type="match status" value="1"/>
</dbReference>
<dbReference type="FunFam" id="3.40.50.300:FF:000006">
    <property type="entry name" value="DNA-binding transcriptional regulator NtrC"/>
    <property type="match status" value="1"/>
</dbReference>
<dbReference type="InterPro" id="IPR002197">
    <property type="entry name" value="HTH_Fis"/>
</dbReference>
<dbReference type="Pfam" id="PF00158">
    <property type="entry name" value="Sigma54_activat"/>
    <property type="match status" value="1"/>
</dbReference>
<dbReference type="GO" id="GO:0005524">
    <property type="term" value="F:ATP binding"/>
    <property type="evidence" value="ECO:0007669"/>
    <property type="project" value="UniProtKB-KW"/>
</dbReference>
<evidence type="ECO:0000256" key="1">
    <source>
        <dbReference type="ARBA" id="ARBA00022741"/>
    </source>
</evidence>